<dbReference type="EnsemblMetazoa" id="G14662.4">
    <property type="protein sequence ID" value="G14662.4:cds"/>
    <property type="gene ID" value="G14662"/>
</dbReference>
<organism evidence="2 3">
    <name type="scientific">Magallana gigas</name>
    <name type="common">Pacific oyster</name>
    <name type="synonym">Crassostrea gigas</name>
    <dbReference type="NCBI Taxonomy" id="29159"/>
    <lineage>
        <taxon>Eukaryota</taxon>
        <taxon>Metazoa</taxon>
        <taxon>Spiralia</taxon>
        <taxon>Lophotrochozoa</taxon>
        <taxon>Mollusca</taxon>
        <taxon>Bivalvia</taxon>
        <taxon>Autobranchia</taxon>
        <taxon>Pteriomorphia</taxon>
        <taxon>Ostreida</taxon>
        <taxon>Ostreoidea</taxon>
        <taxon>Ostreidae</taxon>
        <taxon>Magallana</taxon>
    </lineage>
</organism>
<feature type="compositionally biased region" description="Low complexity" evidence="1">
    <location>
        <begin position="31"/>
        <end position="71"/>
    </location>
</feature>
<name>A0A8W8IMP5_MAGGI</name>
<evidence type="ECO:0000313" key="3">
    <source>
        <dbReference type="Proteomes" id="UP000005408"/>
    </source>
</evidence>
<feature type="region of interest" description="Disordered" evidence="1">
    <location>
        <begin position="1"/>
        <end position="84"/>
    </location>
</feature>
<evidence type="ECO:0000313" key="2">
    <source>
        <dbReference type="EnsemblMetazoa" id="G14662.4:cds"/>
    </source>
</evidence>
<reference evidence="2" key="1">
    <citation type="submission" date="2022-08" db="UniProtKB">
        <authorList>
            <consortium name="EnsemblMetazoa"/>
        </authorList>
    </citation>
    <scope>IDENTIFICATION</scope>
    <source>
        <strain evidence="2">05x7-T-G4-1.051#20</strain>
    </source>
</reference>
<dbReference type="AlphaFoldDB" id="A0A8W8IMP5"/>
<protein>
    <submittedName>
        <fullName evidence="2">Uncharacterized protein</fullName>
    </submittedName>
</protein>
<keyword evidence="3" id="KW-1185">Reference proteome</keyword>
<feature type="compositionally biased region" description="Polar residues" evidence="1">
    <location>
        <begin position="74"/>
        <end position="84"/>
    </location>
</feature>
<feature type="region of interest" description="Disordered" evidence="1">
    <location>
        <begin position="89"/>
        <end position="108"/>
    </location>
</feature>
<feature type="compositionally biased region" description="Basic and acidic residues" evidence="1">
    <location>
        <begin position="11"/>
        <end position="23"/>
    </location>
</feature>
<evidence type="ECO:0000256" key="1">
    <source>
        <dbReference type="SAM" id="MobiDB-lite"/>
    </source>
</evidence>
<proteinExistence type="predicted"/>
<dbReference type="Proteomes" id="UP000005408">
    <property type="component" value="Unassembled WGS sequence"/>
</dbReference>
<accession>A0A8W8IMP5</accession>
<sequence length="130" mass="13741">MKVHGNISPSMEEKDSDDSHSDGEAPPSSPPLSKSLHTPIPTNTTGTGSSQPQQQQQQTPPVSSMSSPTLPHEVNSSLPHNNTTNLSEWYVCQGTNGPPGLSVSHTSEQSALGTLGHLQNLQPPPILQFS</sequence>